<protein>
    <submittedName>
        <fullName evidence="2">Uncharacterized protein</fullName>
    </submittedName>
</protein>
<dbReference type="EMBL" id="CAJMWZ010003331">
    <property type="protein sequence ID" value="CAE6472766.1"/>
    <property type="molecule type" value="Genomic_DNA"/>
</dbReference>
<dbReference type="AlphaFoldDB" id="A0A8H3C5Z8"/>
<dbReference type="Proteomes" id="UP000663850">
    <property type="component" value="Unassembled WGS sequence"/>
</dbReference>
<gene>
    <name evidence="2" type="ORF">RDB_LOCUS64680</name>
</gene>
<keyword evidence="1" id="KW-0732">Signal</keyword>
<sequence length="126" mass="14236">MVRCILFYSNSLLNFWQCLCSADAKDPRVERAQKSFMRVLDRTKPSRTPDVFLLGPLNIVGRVTSRPREREIVRQRLLNLQECSHPGTCGHDAVLILEGVWARSDAEGRPAVWRDARIATSAVCGI</sequence>
<name>A0A8H3C5Z8_9AGAM</name>
<organism evidence="2 3">
    <name type="scientific">Rhizoctonia solani</name>
    <dbReference type="NCBI Taxonomy" id="456999"/>
    <lineage>
        <taxon>Eukaryota</taxon>
        <taxon>Fungi</taxon>
        <taxon>Dikarya</taxon>
        <taxon>Basidiomycota</taxon>
        <taxon>Agaricomycotina</taxon>
        <taxon>Agaricomycetes</taxon>
        <taxon>Cantharellales</taxon>
        <taxon>Ceratobasidiaceae</taxon>
        <taxon>Rhizoctonia</taxon>
    </lineage>
</organism>
<accession>A0A8H3C5Z8</accession>
<feature type="chain" id="PRO_5034239848" evidence="1">
    <location>
        <begin position="25"/>
        <end position="126"/>
    </location>
</feature>
<reference evidence="2" key="1">
    <citation type="submission" date="2021-01" db="EMBL/GenBank/DDBJ databases">
        <authorList>
            <person name="Kaushik A."/>
        </authorList>
    </citation>
    <scope>NUCLEOTIDE SEQUENCE</scope>
    <source>
        <strain evidence="2">Type strain: AG8-Rh-89/</strain>
    </source>
</reference>
<dbReference type="InterPro" id="IPR021858">
    <property type="entry name" value="Fun_TF"/>
</dbReference>
<feature type="signal peptide" evidence="1">
    <location>
        <begin position="1"/>
        <end position="24"/>
    </location>
</feature>
<evidence type="ECO:0000313" key="2">
    <source>
        <dbReference type="EMBL" id="CAE6472766.1"/>
    </source>
</evidence>
<proteinExistence type="predicted"/>
<evidence type="ECO:0000256" key="1">
    <source>
        <dbReference type="SAM" id="SignalP"/>
    </source>
</evidence>
<evidence type="ECO:0000313" key="3">
    <source>
        <dbReference type="Proteomes" id="UP000663850"/>
    </source>
</evidence>
<dbReference type="Pfam" id="PF11951">
    <property type="entry name" value="Fungal_trans_2"/>
    <property type="match status" value="1"/>
</dbReference>
<comment type="caution">
    <text evidence="2">The sequence shown here is derived from an EMBL/GenBank/DDBJ whole genome shotgun (WGS) entry which is preliminary data.</text>
</comment>